<keyword evidence="3" id="KW-0946">Virion</keyword>
<evidence type="ECO:0000256" key="2">
    <source>
        <dbReference type="ARBA" id="ARBA00022732"/>
    </source>
</evidence>
<evidence type="ECO:0000256" key="4">
    <source>
        <dbReference type="SAM" id="Coils"/>
    </source>
</evidence>
<protein>
    <submittedName>
        <fullName evidence="7">Tail fiber protein</fullName>
    </submittedName>
</protein>
<dbReference type="EMBL" id="OP161218">
    <property type="protein sequence ID" value="UYE95445.1"/>
    <property type="molecule type" value="Genomic_DNA"/>
</dbReference>
<organism evidence="7">
    <name type="scientific">Yersinia phage vB_YenP_WW1</name>
    <dbReference type="NCBI Taxonomy" id="2973655"/>
    <lineage>
        <taxon>Viruses</taxon>
        <taxon>Duplodnaviria</taxon>
        <taxon>Heunggongvirae</taxon>
        <taxon>Uroviricota</taxon>
        <taxon>Caudoviricetes</taxon>
    </lineage>
</organism>
<dbReference type="PROSITE" id="PS51688">
    <property type="entry name" value="ICA"/>
    <property type="match status" value="1"/>
</dbReference>
<evidence type="ECO:0000256" key="3">
    <source>
        <dbReference type="ARBA" id="ARBA00022844"/>
    </source>
</evidence>
<feature type="domain" description="Peptidase S74" evidence="6">
    <location>
        <begin position="516"/>
        <end position="621"/>
    </location>
</feature>
<evidence type="ECO:0000256" key="5">
    <source>
        <dbReference type="SAM" id="MobiDB-lite"/>
    </source>
</evidence>
<sequence>MANKISTVRTYPLNGAVDFTITFEYLARKFVKVTLIGKDRKELVLNQDYRFTTKTQITTSRAWTAADGYQMIEIRRFTSASDRLVDFADGSILRAYDLNISQIQTLHVAEEARDLTADTIGVNNDGHLDARGRRIVNVADPVGEYDALNLRTVKQWNDGAYQSYVKARTEADRAQQEADRAKQEADRANQFAVHSEHFGLRSENAATRSEAARDRAISAESNAASSASDALTSEGQAAAHNEAARQSRIKAEEARDRAIVEANKLENMNDFAGALDSVDGNHVAFKGNIASPGNIVGGGIISTGAGRFEKGVSIGDVLAVDGDIQAHKDIWADGVVVANGGLEQQSNVNTYNSMWRLHIKHNPQHVANLQGLHFGWNEKVSGEADFICNKGAGGGGFVFRTVNFENNTEIGKVTFTGTGEVHARHFQGANGARIEAGNNIIGASIFSGMGTCQFNGEGNLLGGLWNLVGGDLYNYLQSKYQFAKPPAGVQLFNSRGGDYLEGIVDGTSVGFRWFVSDRRLKENIKVVRDADDMLKIIRSYIPVSYKYKDSEYVDKKGRTVHIEGKKSRAGFITQDLIRIWPEAVDVMSDGMQSPDPNQIIGGLMLLVKNLDARIQELEKDKE</sequence>
<dbReference type="GO" id="GO:0098015">
    <property type="term" value="C:virus tail"/>
    <property type="evidence" value="ECO:0007669"/>
    <property type="project" value="UniProtKB-KW"/>
</dbReference>
<evidence type="ECO:0000259" key="6">
    <source>
        <dbReference type="PROSITE" id="PS51688"/>
    </source>
</evidence>
<evidence type="ECO:0000256" key="1">
    <source>
        <dbReference type="ARBA" id="ARBA00004328"/>
    </source>
</evidence>
<dbReference type="InterPro" id="IPR030392">
    <property type="entry name" value="S74_ICA"/>
</dbReference>
<keyword evidence="2" id="KW-1227">Viral tail protein</keyword>
<dbReference type="Pfam" id="PF03906">
    <property type="entry name" value="Phage_T7_tail"/>
    <property type="match status" value="1"/>
</dbReference>
<name>A0AAT9S6U3_9CAUD</name>
<accession>A0AAT9S6U3</accession>
<dbReference type="InterPro" id="IPR005604">
    <property type="entry name" value="Phage_T7_tail_fibre-like_N"/>
</dbReference>
<comment type="subcellular location">
    <subcellularLocation>
        <location evidence="1">Virion</location>
    </subcellularLocation>
</comment>
<reference evidence="7" key="1">
    <citation type="submission" date="2022-08" db="EMBL/GenBank/DDBJ databases">
        <authorList>
            <person name="Wang Z."/>
        </authorList>
    </citation>
    <scope>NUCLEOTIDE SEQUENCE</scope>
</reference>
<keyword evidence="4" id="KW-0175">Coiled coil</keyword>
<feature type="compositionally biased region" description="Basic and acidic residues" evidence="5">
    <location>
        <begin position="242"/>
        <end position="252"/>
    </location>
</feature>
<dbReference type="Pfam" id="PF13884">
    <property type="entry name" value="Peptidase_S74"/>
    <property type="match status" value="1"/>
</dbReference>
<feature type="coiled-coil region" evidence="4">
    <location>
        <begin position="164"/>
        <end position="191"/>
    </location>
</feature>
<feature type="compositionally biased region" description="Low complexity" evidence="5">
    <location>
        <begin position="218"/>
        <end position="233"/>
    </location>
</feature>
<evidence type="ECO:0000313" key="7">
    <source>
        <dbReference type="EMBL" id="UYE95445.1"/>
    </source>
</evidence>
<feature type="region of interest" description="Disordered" evidence="5">
    <location>
        <begin position="193"/>
        <end position="252"/>
    </location>
</feature>
<proteinExistence type="predicted"/>